<accession>A0A8T9MVD1</accession>
<evidence type="ECO:0000259" key="2">
    <source>
        <dbReference type="Pfam" id="PF25800"/>
    </source>
</evidence>
<feature type="region of interest" description="Disordered" evidence="1">
    <location>
        <begin position="81"/>
        <end position="173"/>
    </location>
</feature>
<keyword evidence="4" id="KW-1185">Reference proteome</keyword>
<dbReference type="Proteomes" id="UP000831534">
    <property type="component" value="Chromosome"/>
</dbReference>
<evidence type="ECO:0000313" key="3">
    <source>
        <dbReference type="EMBL" id="UOP04815.1"/>
    </source>
</evidence>
<dbReference type="InterPro" id="IPR057840">
    <property type="entry name" value="FimV_N"/>
</dbReference>
<name>A0A8T9MVD1_9NEIS</name>
<organism evidence="3 4">
    <name type="scientific">Conchiformibius kuhniae</name>
    <dbReference type="NCBI Taxonomy" id="211502"/>
    <lineage>
        <taxon>Bacteria</taxon>
        <taxon>Pseudomonadati</taxon>
        <taxon>Pseudomonadota</taxon>
        <taxon>Betaproteobacteria</taxon>
        <taxon>Neisseriales</taxon>
        <taxon>Neisseriaceae</taxon>
        <taxon>Conchiformibius</taxon>
    </lineage>
</organism>
<evidence type="ECO:0000256" key="1">
    <source>
        <dbReference type="SAM" id="MobiDB-lite"/>
    </source>
</evidence>
<proteinExistence type="predicted"/>
<protein>
    <recommendedName>
        <fullName evidence="2">FimV N-terminal domain-containing protein</fullName>
    </recommendedName>
</protein>
<dbReference type="EMBL" id="CP091521">
    <property type="protein sequence ID" value="UOP04815.1"/>
    <property type="molecule type" value="Genomic_DNA"/>
</dbReference>
<feature type="domain" description="FimV N-terminal" evidence="2">
    <location>
        <begin position="49"/>
        <end position="97"/>
    </location>
</feature>
<sequence length="173" mass="18786">MAASFSAWSAMGGLNVRSHLGEPFSGSITVTGDEAKALMEGGRLNVSGGVRGSISKNGNGTVTVHLRSSAPIHEPVLSFTVGAGQQTRQYTALLDPPRYSPAKAKPKAEPKPKQEKTVAPAKSEKGVKVPIEQDFIERKKPNRASPHLPKKQNPVRRKRRKKPRKNPPPSRQR</sequence>
<feature type="compositionally biased region" description="Basic residues" evidence="1">
    <location>
        <begin position="148"/>
        <end position="165"/>
    </location>
</feature>
<reference evidence="3" key="2">
    <citation type="journal article" date="2022" name="Res Sq">
        <title>Evolution of multicellular longitudinally dividing oral cavity symbionts (Neisseriaceae).</title>
        <authorList>
            <person name="Nyongesa S."/>
            <person name="Weber P."/>
            <person name="Bernet E."/>
            <person name="Pullido F."/>
            <person name="Nieckarz M."/>
            <person name="Delaby M."/>
            <person name="Nieves C."/>
            <person name="Viehboeck T."/>
            <person name="Krause N."/>
            <person name="Rivera-Millot A."/>
            <person name="Nakamura A."/>
            <person name="Vischer N."/>
            <person name="VanNieuwenhze M."/>
            <person name="Brun Y."/>
            <person name="Cava F."/>
            <person name="Bulgheresi S."/>
            <person name="Veyrier F."/>
        </authorList>
    </citation>
    <scope>NUCLEOTIDE SEQUENCE</scope>
    <source>
        <strain evidence="3">17694</strain>
    </source>
</reference>
<feature type="compositionally biased region" description="Basic and acidic residues" evidence="1">
    <location>
        <begin position="106"/>
        <end position="127"/>
    </location>
</feature>
<dbReference type="AlphaFoldDB" id="A0A8T9MVD1"/>
<reference evidence="3" key="1">
    <citation type="submission" date="2021-12" db="EMBL/GenBank/DDBJ databases">
        <authorList>
            <person name="Veyrier F.J."/>
        </authorList>
    </citation>
    <scope>NUCLEOTIDE SEQUENCE</scope>
    <source>
        <strain evidence="3">17694</strain>
    </source>
</reference>
<dbReference type="Pfam" id="PF25800">
    <property type="entry name" value="FimV_N"/>
    <property type="match status" value="1"/>
</dbReference>
<evidence type="ECO:0000313" key="4">
    <source>
        <dbReference type="Proteomes" id="UP000831534"/>
    </source>
</evidence>
<gene>
    <name evidence="3" type="ORF">LVJ77_11840</name>
</gene>